<evidence type="ECO:0000259" key="8">
    <source>
        <dbReference type="PROSITE" id="PS50950"/>
    </source>
</evidence>
<sequence>MAAEEPVWFTYIQILWRSITASQMKRPGTLATWSGDTTPEITPKSLPAIALEATFAINDFKVKRTIEYVFLKARRRRKYRKHWISRRKKHKKKSGGGTACCVPTCKNSTKRNSNLSFHKFPKAKKLRSEWVHLIGRKDFVPNEHHRVCSEHFPGGKKSYINNVPTVTPKKLQLTKSKPRATFKCRNRIPITQLAGTNCTSTNSQVEVDSNSENKPTVEDLEHQIARLENELRSIKEEHEREVSDLKVQLKQAKLSLDRFKESGSDIEFYTGFSNYSNFKAFFKFLSSACLKSHYIGSKNGDLQPEQQEKRGRKRSLSPEEELFLVLSRLRCGLLERDLANRYDISVSQVSSIWITWIDFLHKRLRSIPIWPSRSLVDSKMAPGLKEHHPKTRVIIDCTEIFIEKPSSPSTQSATFSTYKHPNTAKGRIGISPAGTLSFASELYAGRTSDIELTNDCGILTLLDTEDEIMADKGFNIEEDLPERISLNIPPFLHGEQLSHEEEVRTRRIAKERIHVERLIEKASEKNNNNNE</sequence>
<dbReference type="PANTHER" id="PTHR23080:SF133">
    <property type="entry name" value="SI:CH211-262I1.5-RELATED"/>
    <property type="match status" value="1"/>
</dbReference>
<keyword evidence="2" id="KW-0479">Metal-binding</keyword>
<keyword evidence="10" id="KW-1185">Reference proteome</keyword>
<dbReference type="InterPro" id="IPR027805">
    <property type="entry name" value="Transposase_HTH_dom"/>
</dbReference>
<dbReference type="SUPFAM" id="SSF57716">
    <property type="entry name" value="Glucocorticoid receptor-like (DNA-binding domain)"/>
    <property type="match status" value="1"/>
</dbReference>
<dbReference type="KEGG" id="epa:110250208"/>
<protein>
    <recommendedName>
        <fullName evidence="8">THAP-type domain-containing protein</fullName>
    </recommendedName>
</protein>
<evidence type="ECO:0000256" key="7">
    <source>
        <dbReference type="SAM" id="Coils"/>
    </source>
</evidence>
<name>A0A913Y085_EXADI</name>
<accession>A0A913Y085</accession>
<evidence type="ECO:0000256" key="2">
    <source>
        <dbReference type="ARBA" id="ARBA00022723"/>
    </source>
</evidence>
<dbReference type="Proteomes" id="UP000887567">
    <property type="component" value="Unplaced"/>
</dbReference>
<comment type="cofactor">
    <cofactor evidence="1">
        <name>a divalent metal cation</name>
        <dbReference type="ChEBI" id="CHEBI:60240"/>
    </cofactor>
</comment>
<dbReference type="SMART" id="SM00980">
    <property type="entry name" value="THAP"/>
    <property type="match status" value="1"/>
</dbReference>
<feature type="coiled-coil region" evidence="7">
    <location>
        <begin position="217"/>
        <end position="262"/>
    </location>
</feature>
<dbReference type="GeneID" id="110250208"/>
<evidence type="ECO:0000256" key="6">
    <source>
        <dbReference type="PROSITE-ProRule" id="PRU00309"/>
    </source>
</evidence>
<dbReference type="EnsemblMetazoa" id="XM_021056816.1">
    <property type="protein sequence ID" value="XP_020912475.1"/>
    <property type="gene ID" value="LOC110250208"/>
</dbReference>
<evidence type="ECO:0000256" key="3">
    <source>
        <dbReference type="ARBA" id="ARBA00022771"/>
    </source>
</evidence>
<keyword evidence="5 6" id="KW-0238">DNA-binding</keyword>
<dbReference type="OrthoDB" id="5952105at2759"/>
<keyword evidence="4" id="KW-0862">Zinc</keyword>
<dbReference type="PANTHER" id="PTHR23080">
    <property type="entry name" value="THAP DOMAIN PROTEIN"/>
    <property type="match status" value="1"/>
</dbReference>
<evidence type="ECO:0000313" key="9">
    <source>
        <dbReference type="EnsemblMetazoa" id="XP_020912475.1"/>
    </source>
</evidence>
<dbReference type="Gene3D" id="6.20.210.20">
    <property type="entry name" value="THAP domain"/>
    <property type="match status" value="1"/>
</dbReference>
<keyword evidence="3 6" id="KW-0863">Zinc-finger</keyword>
<dbReference type="InterPro" id="IPR006612">
    <property type="entry name" value="THAP_Znf"/>
</dbReference>
<dbReference type="Pfam" id="PF13359">
    <property type="entry name" value="DDE_Tnp_4"/>
    <property type="match status" value="1"/>
</dbReference>
<dbReference type="RefSeq" id="XP_020912475.1">
    <property type="nucleotide sequence ID" value="XM_021056816.1"/>
</dbReference>
<dbReference type="PROSITE" id="PS50950">
    <property type="entry name" value="ZF_THAP"/>
    <property type="match status" value="1"/>
</dbReference>
<dbReference type="InterPro" id="IPR038441">
    <property type="entry name" value="THAP_Znf_sf"/>
</dbReference>
<evidence type="ECO:0000256" key="4">
    <source>
        <dbReference type="ARBA" id="ARBA00022833"/>
    </source>
</evidence>
<proteinExistence type="predicted"/>
<feature type="domain" description="THAP-type" evidence="8">
    <location>
        <begin position="96"/>
        <end position="167"/>
    </location>
</feature>
<dbReference type="Pfam" id="PF05485">
    <property type="entry name" value="THAP"/>
    <property type="match status" value="1"/>
</dbReference>
<evidence type="ECO:0000256" key="1">
    <source>
        <dbReference type="ARBA" id="ARBA00001968"/>
    </source>
</evidence>
<dbReference type="GO" id="GO:0003677">
    <property type="term" value="F:DNA binding"/>
    <property type="evidence" value="ECO:0007669"/>
    <property type="project" value="UniProtKB-UniRule"/>
</dbReference>
<keyword evidence="7" id="KW-0175">Coiled coil</keyword>
<reference evidence="9" key="1">
    <citation type="submission" date="2022-11" db="UniProtKB">
        <authorList>
            <consortium name="EnsemblMetazoa"/>
        </authorList>
    </citation>
    <scope>IDENTIFICATION</scope>
</reference>
<organism evidence="9 10">
    <name type="scientific">Exaiptasia diaphana</name>
    <name type="common">Tropical sea anemone</name>
    <name type="synonym">Aiptasia pulchella</name>
    <dbReference type="NCBI Taxonomy" id="2652724"/>
    <lineage>
        <taxon>Eukaryota</taxon>
        <taxon>Metazoa</taxon>
        <taxon>Cnidaria</taxon>
        <taxon>Anthozoa</taxon>
        <taxon>Hexacorallia</taxon>
        <taxon>Actiniaria</taxon>
        <taxon>Aiptasiidae</taxon>
        <taxon>Exaiptasia</taxon>
    </lineage>
</organism>
<dbReference type="OMA" id="IWITWID"/>
<dbReference type="Pfam" id="PF13613">
    <property type="entry name" value="HTH_Tnp_4"/>
    <property type="match status" value="1"/>
</dbReference>
<dbReference type="InterPro" id="IPR027806">
    <property type="entry name" value="HARBI1_dom"/>
</dbReference>
<evidence type="ECO:0000313" key="10">
    <source>
        <dbReference type="Proteomes" id="UP000887567"/>
    </source>
</evidence>
<dbReference type="GO" id="GO:0008270">
    <property type="term" value="F:zinc ion binding"/>
    <property type="evidence" value="ECO:0007669"/>
    <property type="project" value="UniProtKB-KW"/>
</dbReference>
<evidence type="ECO:0000256" key="5">
    <source>
        <dbReference type="ARBA" id="ARBA00023125"/>
    </source>
</evidence>
<dbReference type="AlphaFoldDB" id="A0A913Y085"/>